<organism evidence="3 4">
    <name type="scientific">Dyella soli</name>
    <dbReference type="NCBI Taxonomy" id="522319"/>
    <lineage>
        <taxon>Bacteria</taxon>
        <taxon>Pseudomonadati</taxon>
        <taxon>Pseudomonadota</taxon>
        <taxon>Gammaproteobacteria</taxon>
        <taxon>Lysobacterales</taxon>
        <taxon>Rhodanobacteraceae</taxon>
        <taxon>Dyella</taxon>
    </lineage>
</organism>
<evidence type="ECO:0000313" key="4">
    <source>
        <dbReference type="Proteomes" id="UP000291822"/>
    </source>
</evidence>
<feature type="region of interest" description="Disordered" evidence="1">
    <location>
        <begin position="122"/>
        <end position="155"/>
    </location>
</feature>
<protein>
    <submittedName>
        <fullName evidence="3">Uncharacterized protein</fullName>
    </submittedName>
</protein>
<dbReference type="AlphaFoldDB" id="A0A4R0YSK6"/>
<keyword evidence="2" id="KW-0812">Transmembrane</keyword>
<name>A0A4R0YSK6_9GAMM</name>
<keyword evidence="4" id="KW-1185">Reference proteome</keyword>
<proteinExistence type="predicted"/>
<evidence type="ECO:0000256" key="2">
    <source>
        <dbReference type="SAM" id="Phobius"/>
    </source>
</evidence>
<dbReference type="Proteomes" id="UP000291822">
    <property type="component" value="Unassembled WGS sequence"/>
</dbReference>
<reference evidence="3 4" key="1">
    <citation type="submission" date="2019-02" db="EMBL/GenBank/DDBJ databases">
        <title>Dyella amyloliquefaciens sp. nov., isolated from forest soil.</title>
        <authorList>
            <person name="Gao Z.-H."/>
            <person name="Qiu L.-H."/>
        </authorList>
    </citation>
    <scope>NUCLEOTIDE SEQUENCE [LARGE SCALE GENOMIC DNA]</scope>
    <source>
        <strain evidence="3 4">KACC 12747</strain>
    </source>
</reference>
<comment type="caution">
    <text evidence="3">The sequence shown here is derived from an EMBL/GenBank/DDBJ whole genome shotgun (WGS) entry which is preliminary data.</text>
</comment>
<feature type="transmembrane region" description="Helical" evidence="2">
    <location>
        <begin position="26"/>
        <end position="50"/>
    </location>
</feature>
<accession>A0A4R0YSK6</accession>
<feature type="compositionally biased region" description="Acidic residues" evidence="1">
    <location>
        <begin position="139"/>
        <end position="155"/>
    </location>
</feature>
<evidence type="ECO:0000313" key="3">
    <source>
        <dbReference type="EMBL" id="TCI08047.1"/>
    </source>
</evidence>
<evidence type="ECO:0000256" key="1">
    <source>
        <dbReference type="SAM" id="MobiDB-lite"/>
    </source>
</evidence>
<keyword evidence="2" id="KW-0472">Membrane</keyword>
<sequence>MSTPEPLQGPAPLPPTTGGKRRGAGFWIAVGAGVVALVAACAGAVAWWGWDAFTDQARSAMAVHPTVIEHIGTIREMDVDWTATGAEPDDDTFAFHLYGDHGSGMVIARFVTVDSDHERIDSGTLTMDNGPRVSLAPQDDGDVLDMDEDGQEDAE</sequence>
<gene>
    <name evidence="3" type="ORF">EZM97_25640</name>
</gene>
<keyword evidence="2" id="KW-1133">Transmembrane helix</keyword>
<dbReference type="EMBL" id="SJTG01000004">
    <property type="protein sequence ID" value="TCI08047.1"/>
    <property type="molecule type" value="Genomic_DNA"/>
</dbReference>
<dbReference type="RefSeq" id="WP_131152010.1">
    <property type="nucleotide sequence ID" value="NZ_SJTG01000004.1"/>
</dbReference>